<dbReference type="EMBL" id="CP136600">
    <property type="protein sequence ID" value="WOH37768.1"/>
    <property type="molecule type" value="Genomic_DNA"/>
</dbReference>
<dbReference type="SUPFAM" id="SSF111369">
    <property type="entry name" value="HlyD-like secretion proteins"/>
    <property type="match status" value="1"/>
</dbReference>
<evidence type="ECO:0000256" key="2">
    <source>
        <dbReference type="ARBA" id="ARBA00009477"/>
    </source>
</evidence>
<dbReference type="Proteomes" id="UP001301442">
    <property type="component" value="Chromosome"/>
</dbReference>
<feature type="signal peptide" evidence="4">
    <location>
        <begin position="1"/>
        <end position="21"/>
    </location>
</feature>
<evidence type="ECO:0000256" key="4">
    <source>
        <dbReference type="SAM" id="SignalP"/>
    </source>
</evidence>
<evidence type="ECO:0000259" key="8">
    <source>
        <dbReference type="Pfam" id="PF25967"/>
    </source>
</evidence>
<dbReference type="InterPro" id="IPR058625">
    <property type="entry name" value="MdtA-like_BSH"/>
</dbReference>
<evidence type="ECO:0000259" key="7">
    <source>
        <dbReference type="Pfam" id="PF25944"/>
    </source>
</evidence>
<protein>
    <submittedName>
        <fullName evidence="9">Efflux RND transporter periplasmic adaptor subunit</fullName>
    </submittedName>
</protein>
<reference evidence="9 10" key="1">
    <citation type="submission" date="2023-09" db="EMBL/GenBank/DDBJ databases">
        <authorList>
            <person name="Qi X."/>
        </authorList>
    </citation>
    <scope>NUCLEOTIDE SEQUENCE [LARGE SCALE GENOMIC DNA]</scope>
    <source>
        <strain evidence="9 10">S1-1</strain>
    </source>
</reference>
<dbReference type="Gene3D" id="2.40.30.170">
    <property type="match status" value="1"/>
</dbReference>
<dbReference type="Pfam" id="PF25917">
    <property type="entry name" value="BSH_RND"/>
    <property type="match status" value="1"/>
</dbReference>
<dbReference type="InterPro" id="IPR058626">
    <property type="entry name" value="MdtA-like_b-barrel"/>
</dbReference>
<gene>
    <name evidence="9" type="ORF">RI844_00590</name>
</gene>
<proteinExistence type="inferred from homology"/>
<dbReference type="Pfam" id="PF25967">
    <property type="entry name" value="RND-MFP_C"/>
    <property type="match status" value="1"/>
</dbReference>
<dbReference type="Pfam" id="PF25876">
    <property type="entry name" value="HH_MFP_RND"/>
    <property type="match status" value="1"/>
</dbReference>
<evidence type="ECO:0000256" key="1">
    <source>
        <dbReference type="ARBA" id="ARBA00004519"/>
    </source>
</evidence>
<feature type="domain" description="Multidrug resistance protein MdtA-like C-terminal permuted SH3" evidence="8">
    <location>
        <begin position="298"/>
        <end position="357"/>
    </location>
</feature>
<dbReference type="PROSITE" id="PS51257">
    <property type="entry name" value="PROKAR_LIPOPROTEIN"/>
    <property type="match status" value="1"/>
</dbReference>
<feature type="domain" description="Multidrug resistance protein MdtA-like barrel-sandwich hybrid" evidence="6">
    <location>
        <begin position="60"/>
        <end position="190"/>
    </location>
</feature>
<dbReference type="RefSeq" id="WP_348396546.1">
    <property type="nucleotide sequence ID" value="NZ_CP136600.1"/>
</dbReference>
<keyword evidence="3" id="KW-0175">Coiled coil</keyword>
<evidence type="ECO:0000259" key="5">
    <source>
        <dbReference type="Pfam" id="PF25876"/>
    </source>
</evidence>
<evidence type="ECO:0000313" key="10">
    <source>
        <dbReference type="Proteomes" id="UP001301442"/>
    </source>
</evidence>
<dbReference type="Pfam" id="PF25944">
    <property type="entry name" value="Beta-barrel_RND"/>
    <property type="match status" value="1"/>
</dbReference>
<comment type="subcellular location">
    <subcellularLocation>
        <location evidence="1">Cell inner membrane</location>
        <topology evidence="1">Lipid-anchor</topology>
    </subcellularLocation>
</comment>
<dbReference type="InterPro" id="IPR006143">
    <property type="entry name" value="RND_pump_MFP"/>
</dbReference>
<keyword evidence="10" id="KW-1185">Reference proteome</keyword>
<sequence length="384" mass="41960">MKPMNVIKTPLIALTLLSLFACEQQKREKPQVEVVVKTVEQYPYQSSNTFVGHLTATSDVAIQARVKAKITAVNFKEGSKVVAGDVLFELNDDELQAQYKQVKAEVSRSVSALNVAQKNYNRGQELAPDGYISTSELDNLEGKLAEANSQLEAAKAQLETAKVNLAYSKIAAPLSGTIDRSKFSVGDIVSPEVGSLTTIVAVNMMEVPFQLSEKVYWKLVRRFQKEKIKMGARKPIVEIAFAADDIYEHQGSIEFISNRVNPETGSMEVRATVPNPDGILKPGQYVQVILKSPTAVDTIMIPQSAVQSDQQGDFVMTIVDDHKVKRSNVTLGKRVDTLVIVEDGLVVDQTLVISGVQQIRVGQQVKTKFAVAPTSAADSSANNH</sequence>
<dbReference type="NCBIfam" id="TIGR01730">
    <property type="entry name" value="RND_mfp"/>
    <property type="match status" value="1"/>
</dbReference>
<feature type="chain" id="PRO_5047510501" evidence="4">
    <location>
        <begin position="22"/>
        <end position="384"/>
    </location>
</feature>
<dbReference type="InterPro" id="IPR058627">
    <property type="entry name" value="MdtA-like_C"/>
</dbReference>
<dbReference type="Gene3D" id="2.40.420.20">
    <property type="match status" value="1"/>
</dbReference>
<accession>A0ABZ0GQX5</accession>
<dbReference type="Gene3D" id="2.40.50.100">
    <property type="match status" value="1"/>
</dbReference>
<feature type="coiled-coil region" evidence="3">
    <location>
        <begin position="137"/>
        <end position="164"/>
    </location>
</feature>
<evidence type="ECO:0000256" key="3">
    <source>
        <dbReference type="SAM" id="Coils"/>
    </source>
</evidence>
<dbReference type="PANTHER" id="PTHR30158">
    <property type="entry name" value="ACRA/E-RELATED COMPONENT OF DRUG EFFLUX TRANSPORTER"/>
    <property type="match status" value="1"/>
</dbReference>
<evidence type="ECO:0000259" key="6">
    <source>
        <dbReference type="Pfam" id="PF25917"/>
    </source>
</evidence>
<dbReference type="Gene3D" id="1.10.287.470">
    <property type="entry name" value="Helix hairpin bin"/>
    <property type="match status" value="1"/>
</dbReference>
<comment type="similarity">
    <text evidence="2">Belongs to the membrane fusion protein (MFP) (TC 8.A.1) family.</text>
</comment>
<name>A0ABZ0GQX5_9GAMM</name>
<keyword evidence="4" id="KW-0732">Signal</keyword>
<dbReference type="InterPro" id="IPR058624">
    <property type="entry name" value="MdtA-like_HH"/>
</dbReference>
<feature type="domain" description="Multidrug resistance protein MdtA-like alpha-helical hairpin" evidence="5">
    <location>
        <begin position="98"/>
        <end position="168"/>
    </location>
</feature>
<evidence type="ECO:0000313" key="9">
    <source>
        <dbReference type="EMBL" id="WOH37768.1"/>
    </source>
</evidence>
<organism evidence="9 10">
    <name type="scientific">Thalassotalea fonticola</name>
    <dbReference type="NCBI Taxonomy" id="3065649"/>
    <lineage>
        <taxon>Bacteria</taxon>
        <taxon>Pseudomonadati</taxon>
        <taxon>Pseudomonadota</taxon>
        <taxon>Gammaproteobacteria</taxon>
        <taxon>Alteromonadales</taxon>
        <taxon>Colwelliaceae</taxon>
        <taxon>Thalassotalea</taxon>
    </lineage>
</organism>
<feature type="domain" description="Multidrug resistance protein MdtA-like beta-barrel" evidence="7">
    <location>
        <begin position="205"/>
        <end position="291"/>
    </location>
</feature>